<reference evidence="8 9" key="1">
    <citation type="submission" date="2020-08" db="EMBL/GenBank/DDBJ databases">
        <authorList>
            <person name="Liu C."/>
            <person name="Sun Q."/>
        </authorList>
    </citation>
    <scope>NUCLEOTIDE SEQUENCE [LARGE SCALE GENOMIC DNA]</scope>
    <source>
        <strain evidence="8 9">N22</strain>
    </source>
</reference>
<dbReference type="GO" id="GO:0005886">
    <property type="term" value="C:plasma membrane"/>
    <property type="evidence" value="ECO:0007669"/>
    <property type="project" value="UniProtKB-SubCell"/>
</dbReference>
<dbReference type="InterPro" id="IPR003838">
    <property type="entry name" value="ABC3_permease_C"/>
</dbReference>
<dbReference type="EMBL" id="JACMSE010000013">
    <property type="protein sequence ID" value="MBC2890436.1"/>
    <property type="molecule type" value="Genomic_DNA"/>
</dbReference>
<feature type="transmembrane region" description="Helical" evidence="6">
    <location>
        <begin position="380"/>
        <end position="400"/>
    </location>
</feature>
<evidence type="ECO:0000256" key="4">
    <source>
        <dbReference type="ARBA" id="ARBA00022989"/>
    </source>
</evidence>
<keyword evidence="3 6" id="KW-0812">Transmembrane</keyword>
<feature type="transmembrane region" description="Helical" evidence="6">
    <location>
        <begin position="412"/>
        <end position="434"/>
    </location>
</feature>
<keyword evidence="9" id="KW-1185">Reference proteome</keyword>
<evidence type="ECO:0000259" key="7">
    <source>
        <dbReference type="Pfam" id="PF02687"/>
    </source>
</evidence>
<dbReference type="AlphaFoldDB" id="A0A842JHD9"/>
<dbReference type="Proteomes" id="UP000587396">
    <property type="component" value="Unassembled WGS sequence"/>
</dbReference>
<feature type="transmembrane region" description="Helical" evidence="6">
    <location>
        <begin position="97"/>
        <end position="123"/>
    </location>
</feature>
<dbReference type="PROSITE" id="PS51257">
    <property type="entry name" value="PROKAR_LIPOPROTEIN"/>
    <property type="match status" value="1"/>
</dbReference>
<evidence type="ECO:0000256" key="1">
    <source>
        <dbReference type="ARBA" id="ARBA00004651"/>
    </source>
</evidence>
<evidence type="ECO:0000313" key="9">
    <source>
        <dbReference type="Proteomes" id="UP000587396"/>
    </source>
</evidence>
<evidence type="ECO:0000256" key="6">
    <source>
        <dbReference type="SAM" id="Phobius"/>
    </source>
</evidence>
<protein>
    <submittedName>
        <fullName evidence="8">ABC transporter permease</fullName>
    </submittedName>
</protein>
<feature type="domain" description="ABC3 transporter permease C-terminal" evidence="7">
    <location>
        <begin position="329"/>
        <end position="436"/>
    </location>
</feature>
<proteinExistence type="predicted"/>
<keyword evidence="2" id="KW-1003">Cell membrane</keyword>
<evidence type="ECO:0000256" key="2">
    <source>
        <dbReference type="ARBA" id="ARBA00022475"/>
    </source>
</evidence>
<organism evidence="8 9">
    <name type="scientific">Gordonibacter massiliensis</name>
    <name type="common">ex Traore et al. 2017</name>
    <dbReference type="NCBI Taxonomy" id="1841863"/>
    <lineage>
        <taxon>Bacteria</taxon>
        <taxon>Bacillati</taxon>
        <taxon>Actinomycetota</taxon>
        <taxon>Coriobacteriia</taxon>
        <taxon>Eggerthellales</taxon>
        <taxon>Eggerthellaceae</taxon>
        <taxon>Gordonibacter</taxon>
    </lineage>
</organism>
<name>A0A842JHD9_9ACTN</name>
<keyword evidence="4 6" id="KW-1133">Transmembrane helix</keyword>
<feature type="transmembrane region" description="Helical" evidence="6">
    <location>
        <begin position="153"/>
        <end position="173"/>
    </location>
</feature>
<comment type="caution">
    <text evidence="8">The sequence shown here is derived from an EMBL/GenBank/DDBJ whole genome shotgun (WGS) entry which is preliminary data.</text>
</comment>
<feature type="transmembrane region" description="Helical" evidence="6">
    <location>
        <begin position="194"/>
        <end position="214"/>
    </location>
</feature>
<keyword evidence="5 6" id="KW-0472">Membrane</keyword>
<feature type="transmembrane region" description="Helical" evidence="6">
    <location>
        <begin position="316"/>
        <end position="341"/>
    </location>
</feature>
<feature type="transmembrane region" description="Helical" evidence="6">
    <location>
        <begin position="12"/>
        <end position="34"/>
    </location>
</feature>
<gene>
    <name evidence="8" type="ORF">H7313_13965</name>
</gene>
<feature type="transmembrane region" description="Helical" evidence="6">
    <location>
        <begin position="226"/>
        <end position="251"/>
    </location>
</feature>
<feature type="transmembrane region" description="Helical" evidence="6">
    <location>
        <begin position="54"/>
        <end position="76"/>
    </location>
</feature>
<evidence type="ECO:0000256" key="5">
    <source>
        <dbReference type="ARBA" id="ARBA00023136"/>
    </source>
</evidence>
<dbReference type="RefSeq" id="WP_185906140.1">
    <property type="nucleotide sequence ID" value="NZ_JACMSE010000013.1"/>
</dbReference>
<dbReference type="Pfam" id="PF02687">
    <property type="entry name" value="FtsX"/>
    <property type="match status" value="1"/>
</dbReference>
<sequence>MMRLVFSDLRDHAATWIGALAVAVACGYIGGWVVSLQATAGSSTGALQKFLQNAASSVLLFSLIAAVAVLVSAANLTVSAQRRSYALWQLANVRPALVSAVVLVQLGVVAVLGAACGTLLAAATFEPLFPLVLGSREALAQAVPVADMARMPAVWVVTAAVFLCGGLKGARSAGRTPPLTALREPEPKRARVTWLRTLLFAGMLACTCWASLALNESPDFAMSWSVFVPILMVATLVPLAPLVFPALLGAWTSMVPQGRGSAWYLARHIARHALSSSTSIETPLMVGFGLVAGLFSAMACSVDYLERQGVADISTIGWAESFIMLGGPVLLCAVGAAVSVVMSSRSRTRDVALLVAAGARPATLMAAAGCEALVHAVTATLAGMACAVASTAVVANAFGVPLLGNLAFGEGLVVSLAGFVLVLAATLVPTWAALNRGAAVVLSAGE</sequence>
<evidence type="ECO:0000256" key="3">
    <source>
        <dbReference type="ARBA" id="ARBA00022692"/>
    </source>
</evidence>
<feature type="transmembrane region" description="Helical" evidence="6">
    <location>
        <begin position="353"/>
        <end position="374"/>
    </location>
</feature>
<accession>A0A842JHD9</accession>
<evidence type="ECO:0000313" key="8">
    <source>
        <dbReference type="EMBL" id="MBC2890436.1"/>
    </source>
</evidence>
<comment type="subcellular location">
    <subcellularLocation>
        <location evidence="1">Cell membrane</location>
        <topology evidence="1">Multi-pass membrane protein</topology>
    </subcellularLocation>
</comment>